<feature type="transmembrane region" description="Helical" evidence="1">
    <location>
        <begin position="207"/>
        <end position="225"/>
    </location>
</feature>
<keyword evidence="4" id="KW-1185">Reference proteome</keyword>
<sequence>MIKQTTTSTPLNTKNHYEVLDGLRGVAAIGVVIFHFSEWLFPDASKNFIGHGFLAVDFFFCLSGFVISYAYDDRIQQMSLIQFFKLRLIRLHPLVVIGSVLGIVFWFWGPSVFDTSKYSVTQIILLSITSLLLIPMPTMADRLLNLFGLNAPSWSLFWEYIANILYATILHKLSEKAIKVLLIFALLFLAYTAYVKQTLTGGWGGTTFWDGLARLGYSFLIGILIQRKQWIIQNKIGFIGLSIMLLCMLMMPYVGKYWVSELLVVLFYSPLLVSLGAGTINYKATQKIAKLSGEISYPLYMCHYWTNWYFAEYLSKTKPNTSEIVLVVIFSSLALILFAYIIMKYVDKPIRTYLLQKYGR</sequence>
<organism evidence="3 4">
    <name type="scientific">Flectobacillus roseus</name>
    <dbReference type="NCBI Taxonomy" id="502259"/>
    <lineage>
        <taxon>Bacteria</taxon>
        <taxon>Pseudomonadati</taxon>
        <taxon>Bacteroidota</taxon>
        <taxon>Cytophagia</taxon>
        <taxon>Cytophagales</taxon>
        <taxon>Flectobacillaceae</taxon>
        <taxon>Flectobacillus</taxon>
    </lineage>
</organism>
<feature type="domain" description="Acyltransferase 3" evidence="2">
    <location>
        <begin position="20"/>
        <end position="340"/>
    </location>
</feature>
<comment type="caution">
    <text evidence="3">The sequence shown here is derived from an EMBL/GenBank/DDBJ whole genome shotgun (WGS) entry which is preliminary data.</text>
</comment>
<dbReference type="EC" id="2.3.-.-" evidence="3"/>
<keyword evidence="3" id="KW-0808">Transferase</keyword>
<keyword evidence="1" id="KW-0472">Membrane</keyword>
<dbReference type="EMBL" id="JASHIF010000002">
    <property type="protein sequence ID" value="MDI9858324.1"/>
    <property type="molecule type" value="Genomic_DNA"/>
</dbReference>
<feature type="transmembrane region" description="Helical" evidence="1">
    <location>
        <begin position="91"/>
        <end position="108"/>
    </location>
</feature>
<evidence type="ECO:0000256" key="1">
    <source>
        <dbReference type="SAM" id="Phobius"/>
    </source>
</evidence>
<dbReference type="GO" id="GO:0016746">
    <property type="term" value="F:acyltransferase activity"/>
    <property type="evidence" value="ECO:0007669"/>
    <property type="project" value="UniProtKB-KW"/>
</dbReference>
<dbReference type="Pfam" id="PF01757">
    <property type="entry name" value="Acyl_transf_3"/>
    <property type="match status" value="1"/>
</dbReference>
<reference evidence="3 4" key="1">
    <citation type="submission" date="2023-05" db="EMBL/GenBank/DDBJ databases">
        <title>Novel species of genus Flectobacillus isolated from stream in China.</title>
        <authorList>
            <person name="Lu H."/>
        </authorList>
    </citation>
    <scope>NUCLEOTIDE SEQUENCE [LARGE SCALE GENOMIC DNA]</scope>
    <source>
        <strain evidence="3 4">KCTC 42575</strain>
    </source>
</reference>
<keyword evidence="3" id="KW-0012">Acyltransferase</keyword>
<protein>
    <submittedName>
        <fullName evidence="3">Acyltransferase</fullName>
        <ecNumber evidence="3">2.3.-.-</ecNumber>
    </submittedName>
</protein>
<dbReference type="PANTHER" id="PTHR23028">
    <property type="entry name" value="ACETYLTRANSFERASE"/>
    <property type="match status" value="1"/>
</dbReference>
<feature type="transmembrane region" description="Helical" evidence="1">
    <location>
        <begin position="261"/>
        <end position="282"/>
    </location>
</feature>
<proteinExistence type="predicted"/>
<evidence type="ECO:0000313" key="4">
    <source>
        <dbReference type="Proteomes" id="UP001236507"/>
    </source>
</evidence>
<dbReference type="InterPro" id="IPR050879">
    <property type="entry name" value="Acyltransferase_3"/>
</dbReference>
<gene>
    <name evidence="3" type="ORF">QM524_03770</name>
</gene>
<accession>A0ABT6Y4D2</accession>
<evidence type="ECO:0000313" key="3">
    <source>
        <dbReference type="EMBL" id="MDI9858324.1"/>
    </source>
</evidence>
<dbReference type="Proteomes" id="UP001236507">
    <property type="component" value="Unassembled WGS sequence"/>
</dbReference>
<keyword evidence="1" id="KW-1133">Transmembrane helix</keyword>
<dbReference type="InterPro" id="IPR002656">
    <property type="entry name" value="Acyl_transf_3_dom"/>
</dbReference>
<dbReference type="PANTHER" id="PTHR23028:SF134">
    <property type="entry name" value="PUTATIVE (AFU_ORTHOLOGUE AFUA_4G08520)-RELATED"/>
    <property type="match status" value="1"/>
</dbReference>
<dbReference type="RefSeq" id="WP_283343562.1">
    <property type="nucleotide sequence ID" value="NZ_JASHIF010000002.1"/>
</dbReference>
<feature type="transmembrane region" description="Helical" evidence="1">
    <location>
        <begin position="177"/>
        <end position="195"/>
    </location>
</feature>
<feature type="transmembrane region" description="Helical" evidence="1">
    <location>
        <begin position="120"/>
        <end position="139"/>
    </location>
</feature>
<name>A0ABT6Y4D2_9BACT</name>
<evidence type="ECO:0000259" key="2">
    <source>
        <dbReference type="Pfam" id="PF01757"/>
    </source>
</evidence>
<feature type="transmembrane region" description="Helical" evidence="1">
    <location>
        <begin position="237"/>
        <end position="255"/>
    </location>
</feature>
<feature type="transmembrane region" description="Helical" evidence="1">
    <location>
        <begin position="48"/>
        <end position="71"/>
    </location>
</feature>
<feature type="transmembrane region" description="Helical" evidence="1">
    <location>
        <begin position="324"/>
        <end position="343"/>
    </location>
</feature>
<feature type="transmembrane region" description="Helical" evidence="1">
    <location>
        <begin position="22"/>
        <end position="41"/>
    </location>
</feature>
<keyword evidence="1" id="KW-0812">Transmembrane</keyword>